<dbReference type="EMBL" id="SOBW01000007">
    <property type="protein sequence ID" value="TDU43447.1"/>
    <property type="molecule type" value="Genomic_DNA"/>
</dbReference>
<feature type="transmembrane region" description="Helical" evidence="1">
    <location>
        <begin position="31"/>
        <end position="55"/>
    </location>
</feature>
<dbReference type="InterPro" id="IPR050248">
    <property type="entry name" value="Polysacc_deacetylase_ArnD"/>
</dbReference>
<dbReference type="OrthoDB" id="9812065at2"/>
<dbReference type="InterPro" id="IPR002509">
    <property type="entry name" value="NODB_dom"/>
</dbReference>
<organism evidence="3 4">
    <name type="scientific">Gelidibacter sediminis</name>
    <dbReference type="NCBI Taxonomy" id="1608710"/>
    <lineage>
        <taxon>Bacteria</taxon>
        <taxon>Pseudomonadati</taxon>
        <taxon>Bacteroidota</taxon>
        <taxon>Flavobacteriia</taxon>
        <taxon>Flavobacteriales</taxon>
        <taxon>Flavobacteriaceae</taxon>
        <taxon>Gelidibacter</taxon>
    </lineage>
</organism>
<keyword evidence="1" id="KW-0472">Membrane</keyword>
<dbReference type="GO" id="GO:0016810">
    <property type="term" value="F:hydrolase activity, acting on carbon-nitrogen (but not peptide) bonds"/>
    <property type="evidence" value="ECO:0007669"/>
    <property type="project" value="InterPro"/>
</dbReference>
<gene>
    <name evidence="3" type="ORF">BXY82_0859</name>
</gene>
<dbReference type="InterPro" id="IPR011330">
    <property type="entry name" value="Glyco_hydro/deAcase_b/a-brl"/>
</dbReference>
<evidence type="ECO:0000313" key="3">
    <source>
        <dbReference type="EMBL" id="TDU43447.1"/>
    </source>
</evidence>
<dbReference type="Gene3D" id="3.20.20.370">
    <property type="entry name" value="Glycoside hydrolase/deacetylase"/>
    <property type="match status" value="1"/>
</dbReference>
<dbReference type="GO" id="GO:0005975">
    <property type="term" value="P:carbohydrate metabolic process"/>
    <property type="evidence" value="ECO:0007669"/>
    <property type="project" value="InterPro"/>
</dbReference>
<dbReference type="SUPFAM" id="SSF88713">
    <property type="entry name" value="Glycoside hydrolase/deacetylase"/>
    <property type="match status" value="1"/>
</dbReference>
<feature type="domain" description="NodB homology" evidence="2">
    <location>
        <begin position="68"/>
        <end position="246"/>
    </location>
</feature>
<dbReference type="PANTHER" id="PTHR10587">
    <property type="entry name" value="GLYCOSYL TRANSFERASE-RELATED"/>
    <property type="match status" value="1"/>
</dbReference>
<dbReference type="CDD" id="cd10917">
    <property type="entry name" value="CE4_NodB_like_6s_7s"/>
    <property type="match status" value="1"/>
</dbReference>
<protein>
    <submittedName>
        <fullName evidence="3">Peptidoglycan/xylan/chitin deacetylase (PgdA/CDA1 family)</fullName>
    </submittedName>
</protein>
<dbReference type="RefSeq" id="WP_133756904.1">
    <property type="nucleotide sequence ID" value="NZ_SOBW01000007.1"/>
</dbReference>
<evidence type="ECO:0000313" key="4">
    <source>
        <dbReference type="Proteomes" id="UP000294689"/>
    </source>
</evidence>
<name>A0A4R7Q742_9FLAO</name>
<dbReference type="Pfam" id="PF01522">
    <property type="entry name" value="Polysacc_deac_1"/>
    <property type="match status" value="1"/>
</dbReference>
<keyword evidence="1" id="KW-0812">Transmembrane</keyword>
<proteinExistence type="predicted"/>
<keyword evidence="1" id="KW-1133">Transmembrane helix</keyword>
<evidence type="ECO:0000256" key="1">
    <source>
        <dbReference type="SAM" id="Phobius"/>
    </source>
</evidence>
<dbReference type="PROSITE" id="PS51677">
    <property type="entry name" value="NODB"/>
    <property type="match status" value="1"/>
</dbReference>
<dbReference type="AlphaFoldDB" id="A0A4R7Q742"/>
<keyword evidence="4" id="KW-1185">Reference proteome</keyword>
<sequence length="255" mass="29288">MKNFKITSFVTISLFLLLVILDTTVGIPLWWYIVLLILWFTIMALGSFNMSWGFYLKAFTSNPTIIQKKIAITFDDGPNPEFTPKVLDILKQYNAKATFFCIGENVERYPEIFKAIVAQGHTVGNHSFSHELMIDFNSTENWLDEIKQTENAIHKITSKKTTLFRPPFGVTTPKLAQALTITEHQVIGWSIRSFDTVIKNPERIIKRITKQLQPGAVILLHDKQSNVLPVLEHLLQVFQKQDYQAVTINELLHEN</sequence>
<reference evidence="3 4" key="1">
    <citation type="submission" date="2019-03" db="EMBL/GenBank/DDBJ databases">
        <title>Genomic Encyclopedia of Archaeal and Bacterial Type Strains, Phase II (KMG-II): from individual species to whole genera.</title>
        <authorList>
            <person name="Goeker M."/>
        </authorList>
    </citation>
    <scope>NUCLEOTIDE SEQUENCE [LARGE SCALE GENOMIC DNA]</scope>
    <source>
        <strain evidence="3 4">DSM 28135</strain>
    </source>
</reference>
<evidence type="ECO:0000259" key="2">
    <source>
        <dbReference type="PROSITE" id="PS51677"/>
    </source>
</evidence>
<comment type="caution">
    <text evidence="3">The sequence shown here is derived from an EMBL/GenBank/DDBJ whole genome shotgun (WGS) entry which is preliminary data.</text>
</comment>
<accession>A0A4R7Q742</accession>
<dbReference type="Proteomes" id="UP000294689">
    <property type="component" value="Unassembled WGS sequence"/>
</dbReference>